<dbReference type="SUPFAM" id="SSF50249">
    <property type="entry name" value="Nucleic acid-binding proteins"/>
    <property type="match status" value="1"/>
</dbReference>
<evidence type="ECO:0000313" key="13">
    <source>
        <dbReference type="EMBL" id="AKB84179.1"/>
    </source>
</evidence>
<dbReference type="InterPro" id="IPR012340">
    <property type="entry name" value="NA-bd_OB-fold"/>
</dbReference>
<evidence type="ECO:0000256" key="4">
    <source>
        <dbReference type="ARBA" id="ARBA00016327"/>
    </source>
</evidence>
<organism evidence="13 14">
    <name type="scientific">Methanococcoides methylutens MM1</name>
    <dbReference type="NCBI Taxonomy" id="1434104"/>
    <lineage>
        <taxon>Archaea</taxon>
        <taxon>Methanobacteriati</taxon>
        <taxon>Methanobacteriota</taxon>
        <taxon>Stenosarchaea group</taxon>
        <taxon>Methanomicrobia</taxon>
        <taxon>Methanosarcinales</taxon>
        <taxon>Methanosarcinaceae</taxon>
        <taxon>Methanococcoides</taxon>
    </lineage>
</organism>
<dbReference type="SMART" id="SM01376">
    <property type="entry name" value="eIF-5a"/>
    <property type="match status" value="1"/>
</dbReference>
<dbReference type="FunFam" id="2.30.30.30:FF:000038">
    <property type="entry name" value="Translation initiation factor 5A"/>
    <property type="match status" value="1"/>
</dbReference>
<evidence type="ECO:0000256" key="8">
    <source>
        <dbReference type="ARBA" id="ARBA00023071"/>
    </source>
</evidence>
<dbReference type="GO" id="GO:0003723">
    <property type="term" value="F:RNA binding"/>
    <property type="evidence" value="ECO:0007669"/>
    <property type="project" value="InterPro"/>
</dbReference>
<evidence type="ECO:0000256" key="3">
    <source>
        <dbReference type="ARBA" id="ARBA00006016"/>
    </source>
</evidence>
<evidence type="ECO:0000256" key="2">
    <source>
        <dbReference type="ARBA" id="ARBA00004496"/>
    </source>
</evidence>
<keyword evidence="14" id="KW-1185">Reference proteome</keyword>
<dbReference type="Pfam" id="PF21485">
    <property type="entry name" value="IF5A-like_N"/>
    <property type="match status" value="1"/>
</dbReference>
<dbReference type="GeneID" id="24892597"/>
<dbReference type="RefSeq" id="WP_048204420.1">
    <property type="nucleotide sequence ID" value="NZ_CP009518.1"/>
</dbReference>
<dbReference type="InterPro" id="IPR014722">
    <property type="entry name" value="Rib_uL2_dom2"/>
</dbReference>
<feature type="domain" description="Translation initiation factor 5A C-terminal" evidence="12">
    <location>
        <begin position="68"/>
        <end position="127"/>
    </location>
</feature>
<comment type="subcellular location">
    <subcellularLocation>
        <location evidence="2 11">Cytoplasm</location>
    </subcellularLocation>
</comment>
<dbReference type="InterPro" id="IPR001884">
    <property type="entry name" value="IF5A-like"/>
</dbReference>
<evidence type="ECO:0000256" key="9">
    <source>
        <dbReference type="ARBA" id="ARBA00032030"/>
    </source>
</evidence>
<evidence type="ECO:0000259" key="12">
    <source>
        <dbReference type="SMART" id="SM01376"/>
    </source>
</evidence>
<dbReference type="HOGENOM" id="CLU_102600_3_0_2"/>
<dbReference type="NCBIfam" id="NF003076">
    <property type="entry name" value="PRK03999.1"/>
    <property type="match status" value="1"/>
</dbReference>
<dbReference type="OrthoDB" id="23689at2157"/>
<dbReference type="GO" id="GO:0045901">
    <property type="term" value="P:positive regulation of translational elongation"/>
    <property type="evidence" value="ECO:0007669"/>
    <property type="project" value="InterPro"/>
</dbReference>
<sequence length="127" mass="14061">MKQQVEVKELKEGKYVVVDDEPCVIKSIAKSKPGKHGSAKARIEAIGIFDGQKRSIISSVSAKTYVPIVERKSAQVLSVSGEIAQLMDMEDYSTLELTIPEQFKDRVVEGADITYITAMGKMKIDLR</sequence>
<keyword evidence="5 11" id="KW-0963">Cytoplasm</keyword>
<dbReference type="Gene3D" id="2.30.30.30">
    <property type="match status" value="1"/>
</dbReference>
<dbReference type="STRING" id="1434104.MCMEM_0126"/>
<keyword evidence="8 11" id="KW-0385">Hypusine</keyword>
<dbReference type="GO" id="GO:0003743">
    <property type="term" value="F:translation initiation factor activity"/>
    <property type="evidence" value="ECO:0007669"/>
    <property type="project" value="UniProtKB-UniRule"/>
</dbReference>
<reference evidence="13 14" key="1">
    <citation type="submission" date="2014-07" db="EMBL/GenBank/DDBJ databases">
        <title>Methanogenic archaea and the global carbon cycle.</title>
        <authorList>
            <person name="Henriksen J.R."/>
            <person name="Luke J."/>
            <person name="Reinhart S."/>
            <person name="Benedict M.N."/>
            <person name="Youngblut N.D."/>
            <person name="Metcalf M.E."/>
            <person name="Whitaker R.J."/>
            <person name="Metcalf W.W."/>
        </authorList>
    </citation>
    <scope>NUCLEOTIDE SEQUENCE [LARGE SCALE GENOMIC DNA]</scope>
    <source>
        <strain evidence="13 14">MM1</strain>
    </source>
</reference>
<protein>
    <recommendedName>
        <fullName evidence="4 11">Translation initiation factor 5A</fullName>
    </recommendedName>
    <alternativeName>
        <fullName evidence="10 11">Hypusine-containing protein</fullName>
    </alternativeName>
    <alternativeName>
        <fullName evidence="9 11">eIF-5A</fullName>
    </alternativeName>
</protein>
<accession>A0A0E3WZ92</accession>
<dbReference type="Pfam" id="PF01287">
    <property type="entry name" value="eIF-5a"/>
    <property type="match status" value="1"/>
</dbReference>
<dbReference type="Proteomes" id="UP000033048">
    <property type="component" value="Chromosome"/>
</dbReference>
<dbReference type="InterPro" id="IPR008991">
    <property type="entry name" value="Translation_prot_SH3-like_sf"/>
</dbReference>
<dbReference type="Gene3D" id="2.40.50.140">
    <property type="entry name" value="Nucleic acid-binding proteins"/>
    <property type="match status" value="1"/>
</dbReference>
<evidence type="ECO:0000256" key="1">
    <source>
        <dbReference type="ARBA" id="ARBA00003980"/>
    </source>
</evidence>
<dbReference type="HAMAP" id="MF_00085">
    <property type="entry name" value="eIF_5A"/>
    <property type="match status" value="1"/>
</dbReference>
<dbReference type="PIRSF" id="PIRSF003025">
    <property type="entry name" value="eIF5A"/>
    <property type="match status" value="1"/>
</dbReference>
<comment type="similarity">
    <text evidence="3 11">Belongs to the eIF-5A family.</text>
</comment>
<dbReference type="PANTHER" id="PTHR11673">
    <property type="entry name" value="TRANSLATION INITIATION FACTOR 5A FAMILY MEMBER"/>
    <property type="match status" value="1"/>
</dbReference>
<dbReference type="KEGG" id="mmet:MCMEM_0126"/>
<comment type="function">
    <text evidence="1 11">Functions by promoting the formation of the first peptide bond.</text>
</comment>
<gene>
    <name evidence="11" type="primary">eif5a</name>
    <name evidence="13" type="ORF">MCMEM_0126</name>
</gene>
<evidence type="ECO:0000256" key="7">
    <source>
        <dbReference type="ARBA" id="ARBA00022917"/>
    </source>
</evidence>
<dbReference type="GO" id="GO:0005737">
    <property type="term" value="C:cytoplasm"/>
    <property type="evidence" value="ECO:0007669"/>
    <property type="project" value="UniProtKB-SubCell"/>
</dbReference>
<dbReference type="AlphaFoldDB" id="A0A0E3WZ92"/>
<dbReference type="InterPro" id="IPR022847">
    <property type="entry name" value="Transl_elong_IF5A_arc"/>
</dbReference>
<evidence type="ECO:0000256" key="10">
    <source>
        <dbReference type="ARBA" id="ARBA00032163"/>
    </source>
</evidence>
<keyword evidence="6 11" id="KW-0396">Initiation factor</keyword>
<feature type="modified residue" description="Hypusine" evidence="11">
    <location>
        <position position="35"/>
    </location>
</feature>
<dbReference type="NCBIfam" id="TIGR00037">
    <property type="entry name" value="eIF_5A"/>
    <property type="match status" value="1"/>
</dbReference>
<dbReference type="GO" id="GO:0043022">
    <property type="term" value="F:ribosome binding"/>
    <property type="evidence" value="ECO:0007669"/>
    <property type="project" value="InterPro"/>
</dbReference>
<keyword evidence="7 11" id="KW-0648">Protein biosynthesis</keyword>
<name>A0A0E3WZ92_METMT</name>
<dbReference type="PROSITE" id="PS00302">
    <property type="entry name" value="IF5A_HYPUSINE"/>
    <property type="match status" value="1"/>
</dbReference>
<evidence type="ECO:0000313" key="14">
    <source>
        <dbReference type="Proteomes" id="UP000033048"/>
    </source>
</evidence>
<dbReference type="EMBL" id="CP009518">
    <property type="protein sequence ID" value="AKB84179.1"/>
    <property type="molecule type" value="Genomic_DNA"/>
</dbReference>
<dbReference type="InterPro" id="IPR019769">
    <property type="entry name" value="Trans_elong_IF5A_hypusine_site"/>
</dbReference>
<evidence type="ECO:0000256" key="6">
    <source>
        <dbReference type="ARBA" id="ARBA00022540"/>
    </source>
</evidence>
<dbReference type="CDD" id="cd04467">
    <property type="entry name" value="S1_aIF5A"/>
    <property type="match status" value="1"/>
</dbReference>
<evidence type="ECO:0000256" key="5">
    <source>
        <dbReference type="ARBA" id="ARBA00022490"/>
    </source>
</evidence>
<dbReference type="InterPro" id="IPR020189">
    <property type="entry name" value="IF5A_C"/>
</dbReference>
<evidence type="ECO:0000256" key="11">
    <source>
        <dbReference type="HAMAP-Rule" id="MF_00085"/>
    </source>
</evidence>
<proteinExistence type="inferred from homology"/>
<dbReference type="GO" id="GO:0003746">
    <property type="term" value="F:translation elongation factor activity"/>
    <property type="evidence" value="ECO:0007669"/>
    <property type="project" value="InterPro"/>
</dbReference>
<dbReference type="PATRIC" id="fig|1434104.5.peg.132"/>
<dbReference type="SUPFAM" id="SSF50104">
    <property type="entry name" value="Translation proteins SH3-like domain"/>
    <property type="match status" value="1"/>
</dbReference>
<dbReference type="GO" id="GO:0045905">
    <property type="term" value="P:positive regulation of translational termination"/>
    <property type="evidence" value="ECO:0007669"/>
    <property type="project" value="InterPro"/>
</dbReference>
<dbReference type="InterPro" id="IPR048670">
    <property type="entry name" value="IF5A-like_N"/>
</dbReference>